<dbReference type="RefSeq" id="WP_092039814.1">
    <property type="nucleotide sequence ID" value="NZ_FOOK01000026.1"/>
</dbReference>
<dbReference type="OrthoDB" id="2376580at2"/>
<dbReference type="InterPro" id="IPR025508">
    <property type="entry name" value="DUF4395"/>
</dbReference>
<dbReference type="PIRSF" id="PIRSF030042">
    <property type="entry name" value="UCP030042"/>
    <property type="match status" value="1"/>
</dbReference>
<evidence type="ECO:0000256" key="1">
    <source>
        <dbReference type="SAM" id="Phobius"/>
    </source>
</evidence>
<keyword evidence="1" id="KW-1133">Transmembrane helix</keyword>
<evidence type="ECO:0000313" key="4">
    <source>
        <dbReference type="Proteomes" id="UP000198661"/>
    </source>
</evidence>
<keyword evidence="1" id="KW-0812">Transmembrane</keyword>
<dbReference type="EMBL" id="FOOK01000026">
    <property type="protein sequence ID" value="SFG32631.1"/>
    <property type="molecule type" value="Genomic_DNA"/>
</dbReference>
<dbReference type="InterPro" id="IPR016942">
    <property type="entry name" value="UCP030042"/>
</dbReference>
<evidence type="ECO:0000313" key="3">
    <source>
        <dbReference type="EMBL" id="SFG32631.1"/>
    </source>
</evidence>
<name>A0A1I2R3Z1_9BACL</name>
<accession>A0A1I2R3Z1</accession>
<dbReference type="Pfam" id="PF14340">
    <property type="entry name" value="DUF4395"/>
    <property type="match status" value="1"/>
</dbReference>
<reference evidence="3 4" key="1">
    <citation type="submission" date="2016-10" db="EMBL/GenBank/DDBJ databases">
        <authorList>
            <person name="de Groot N.N."/>
        </authorList>
    </citation>
    <scope>NUCLEOTIDE SEQUENCE [LARGE SCALE GENOMIC DNA]</scope>
    <source>
        <strain evidence="3 4">DSM 44945</strain>
    </source>
</reference>
<feature type="transmembrane region" description="Helical" evidence="1">
    <location>
        <begin position="41"/>
        <end position="65"/>
    </location>
</feature>
<dbReference type="Proteomes" id="UP000198661">
    <property type="component" value="Unassembled WGS sequence"/>
</dbReference>
<gene>
    <name evidence="3" type="ORF">SAMN04488025_12624</name>
</gene>
<sequence length="146" mass="16278">MQNNIGKVVIDVKGIPLPFVRTNQWFLVITVALALLLNQPWILAIAWALGVFSLIAGTNPLFFLVRPLLSKSPSDYPMEDPAQQRFNQWIAVLCLSLSLLGFLAGWHAVGILFALMVGIAALGAIMGFCIGCFIRYHYLRYKRLKS</sequence>
<organism evidence="3 4">
    <name type="scientific">Planifilum fulgidum</name>
    <dbReference type="NCBI Taxonomy" id="201973"/>
    <lineage>
        <taxon>Bacteria</taxon>
        <taxon>Bacillati</taxon>
        <taxon>Bacillota</taxon>
        <taxon>Bacilli</taxon>
        <taxon>Bacillales</taxon>
        <taxon>Thermoactinomycetaceae</taxon>
        <taxon>Planifilum</taxon>
    </lineage>
</organism>
<feature type="domain" description="DUF4395" evidence="2">
    <location>
        <begin position="17"/>
        <end position="140"/>
    </location>
</feature>
<evidence type="ECO:0000259" key="2">
    <source>
        <dbReference type="Pfam" id="PF14340"/>
    </source>
</evidence>
<protein>
    <recommendedName>
        <fullName evidence="2">DUF4395 domain-containing protein</fullName>
    </recommendedName>
</protein>
<feature type="transmembrane region" description="Helical" evidence="1">
    <location>
        <begin position="86"/>
        <end position="106"/>
    </location>
</feature>
<feature type="transmembrane region" description="Helical" evidence="1">
    <location>
        <begin position="112"/>
        <end position="136"/>
    </location>
</feature>
<keyword evidence="1" id="KW-0472">Membrane</keyword>
<dbReference type="STRING" id="201973.SAMN04488025_12624"/>
<proteinExistence type="predicted"/>
<dbReference type="AlphaFoldDB" id="A0A1I2R3Z1"/>
<keyword evidence="4" id="KW-1185">Reference proteome</keyword>